<feature type="compositionally biased region" description="Polar residues" evidence="1">
    <location>
        <begin position="53"/>
        <end position="62"/>
    </location>
</feature>
<dbReference type="Proteomes" id="UP001352852">
    <property type="component" value="Unassembled WGS sequence"/>
</dbReference>
<gene>
    <name evidence="2" type="ORF">CHARACLAT_024788</name>
</gene>
<accession>A0ABU7E386</accession>
<sequence>MRSSKYNPICRDSRVALFLSCGFNVNLFILRVNFHIQGCGGAAAYLQQFTGDGHQSPSQQTRAAAGTEKHICN</sequence>
<name>A0ABU7E386_9TELE</name>
<comment type="caution">
    <text evidence="2">The sequence shown here is derived from an EMBL/GenBank/DDBJ whole genome shotgun (WGS) entry which is preliminary data.</text>
</comment>
<organism evidence="2 3">
    <name type="scientific">Characodon lateralis</name>
    <dbReference type="NCBI Taxonomy" id="208331"/>
    <lineage>
        <taxon>Eukaryota</taxon>
        <taxon>Metazoa</taxon>
        <taxon>Chordata</taxon>
        <taxon>Craniata</taxon>
        <taxon>Vertebrata</taxon>
        <taxon>Euteleostomi</taxon>
        <taxon>Actinopterygii</taxon>
        <taxon>Neopterygii</taxon>
        <taxon>Teleostei</taxon>
        <taxon>Neoteleostei</taxon>
        <taxon>Acanthomorphata</taxon>
        <taxon>Ovalentaria</taxon>
        <taxon>Atherinomorphae</taxon>
        <taxon>Cyprinodontiformes</taxon>
        <taxon>Goodeidae</taxon>
        <taxon>Characodon</taxon>
    </lineage>
</organism>
<protein>
    <submittedName>
        <fullName evidence="2">Uncharacterized protein</fullName>
    </submittedName>
</protein>
<dbReference type="EMBL" id="JAHUTJ010043765">
    <property type="protein sequence ID" value="MED6281734.1"/>
    <property type="molecule type" value="Genomic_DNA"/>
</dbReference>
<proteinExistence type="predicted"/>
<evidence type="ECO:0000313" key="3">
    <source>
        <dbReference type="Proteomes" id="UP001352852"/>
    </source>
</evidence>
<keyword evidence="3" id="KW-1185">Reference proteome</keyword>
<evidence type="ECO:0000313" key="2">
    <source>
        <dbReference type="EMBL" id="MED6281734.1"/>
    </source>
</evidence>
<feature type="region of interest" description="Disordered" evidence="1">
    <location>
        <begin position="53"/>
        <end position="73"/>
    </location>
</feature>
<reference evidence="2 3" key="1">
    <citation type="submission" date="2021-06" db="EMBL/GenBank/DDBJ databases">
        <authorList>
            <person name="Palmer J.M."/>
        </authorList>
    </citation>
    <scope>NUCLEOTIDE SEQUENCE [LARGE SCALE GENOMIC DNA]</scope>
    <source>
        <strain evidence="2 3">CL_MEX2019</strain>
        <tissue evidence="2">Muscle</tissue>
    </source>
</reference>
<evidence type="ECO:0000256" key="1">
    <source>
        <dbReference type="SAM" id="MobiDB-lite"/>
    </source>
</evidence>